<organism evidence="6 7">
    <name type="scientific">Senna tora</name>
    <dbReference type="NCBI Taxonomy" id="362788"/>
    <lineage>
        <taxon>Eukaryota</taxon>
        <taxon>Viridiplantae</taxon>
        <taxon>Streptophyta</taxon>
        <taxon>Embryophyta</taxon>
        <taxon>Tracheophyta</taxon>
        <taxon>Spermatophyta</taxon>
        <taxon>Magnoliopsida</taxon>
        <taxon>eudicotyledons</taxon>
        <taxon>Gunneridae</taxon>
        <taxon>Pentapetalae</taxon>
        <taxon>rosids</taxon>
        <taxon>fabids</taxon>
        <taxon>Fabales</taxon>
        <taxon>Fabaceae</taxon>
        <taxon>Caesalpinioideae</taxon>
        <taxon>Cassia clade</taxon>
        <taxon>Senna</taxon>
    </lineage>
</organism>
<evidence type="ECO:0000256" key="2">
    <source>
        <dbReference type="ARBA" id="ARBA00022771"/>
    </source>
</evidence>
<dbReference type="GO" id="GO:0003676">
    <property type="term" value="F:nucleic acid binding"/>
    <property type="evidence" value="ECO:0007669"/>
    <property type="project" value="InterPro"/>
</dbReference>
<keyword evidence="4" id="KW-0539">Nucleus</keyword>
<dbReference type="InterPro" id="IPR003604">
    <property type="entry name" value="Matrin/U1-like-C_Znf_C2H2"/>
</dbReference>
<dbReference type="InterPro" id="IPR040107">
    <property type="entry name" value="Snu23"/>
</dbReference>
<keyword evidence="2" id="KW-0863">Zinc-finger</keyword>
<accession>A0A835C5P3</accession>
<dbReference type="SUPFAM" id="SSF57667">
    <property type="entry name" value="beta-beta-alpha zinc fingers"/>
    <property type="match status" value="1"/>
</dbReference>
<dbReference type="AlphaFoldDB" id="A0A835C5P3"/>
<name>A0A835C5P3_9FABA</name>
<dbReference type="Proteomes" id="UP000634136">
    <property type="component" value="Unassembled WGS sequence"/>
</dbReference>
<evidence type="ECO:0000256" key="3">
    <source>
        <dbReference type="ARBA" id="ARBA00022833"/>
    </source>
</evidence>
<protein>
    <submittedName>
        <fullName evidence="6">Zinc finger matrin-type protein 2</fullName>
    </submittedName>
</protein>
<dbReference type="EMBL" id="JAAIUW010000005">
    <property type="protein sequence ID" value="KAF7833291.1"/>
    <property type="molecule type" value="Genomic_DNA"/>
</dbReference>
<keyword evidence="1" id="KW-0479">Metal-binding</keyword>
<dbReference type="GO" id="GO:0005681">
    <property type="term" value="C:spliceosomal complex"/>
    <property type="evidence" value="ECO:0007669"/>
    <property type="project" value="InterPro"/>
</dbReference>
<dbReference type="Gene3D" id="3.40.50.300">
    <property type="entry name" value="P-loop containing nucleotide triphosphate hydrolases"/>
    <property type="match status" value="1"/>
</dbReference>
<dbReference type="FunFam" id="3.30.160.60:FF:000491">
    <property type="entry name" value="zinc finger matrin-type protein 2-like"/>
    <property type="match status" value="1"/>
</dbReference>
<dbReference type="InterPro" id="IPR027417">
    <property type="entry name" value="P-loop_NTPase"/>
</dbReference>
<evidence type="ECO:0000256" key="4">
    <source>
        <dbReference type="ARBA" id="ARBA00023242"/>
    </source>
</evidence>
<keyword evidence="3" id="KW-0862">Zinc</keyword>
<dbReference type="GO" id="GO:0008270">
    <property type="term" value="F:zinc ion binding"/>
    <property type="evidence" value="ECO:0007669"/>
    <property type="project" value="UniProtKB-KW"/>
</dbReference>
<dbReference type="GO" id="GO:0000398">
    <property type="term" value="P:mRNA splicing, via spliceosome"/>
    <property type="evidence" value="ECO:0007669"/>
    <property type="project" value="InterPro"/>
</dbReference>
<keyword evidence="7" id="KW-1185">Reference proteome</keyword>
<dbReference type="InterPro" id="IPR036236">
    <property type="entry name" value="Znf_C2H2_sf"/>
</dbReference>
<dbReference type="Pfam" id="PF12874">
    <property type="entry name" value="zf-met"/>
    <property type="match status" value="1"/>
</dbReference>
<evidence type="ECO:0000313" key="6">
    <source>
        <dbReference type="EMBL" id="KAF7833291.1"/>
    </source>
</evidence>
<dbReference type="OrthoDB" id="30343at2759"/>
<dbReference type="SUPFAM" id="SSF52540">
    <property type="entry name" value="P-loop containing nucleoside triphosphate hydrolases"/>
    <property type="match status" value="1"/>
</dbReference>
<feature type="domain" description="U1-type" evidence="5">
    <location>
        <begin position="303"/>
        <end position="337"/>
    </location>
</feature>
<comment type="caution">
    <text evidence="6">The sequence shown here is derived from an EMBL/GenBank/DDBJ whole genome shotgun (WGS) entry which is preliminary data.</text>
</comment>
<dbReference type="InterPro" id="IPR013087">
    <property type="entry name" value="Znf_C2H2_type"/>
</dbReference>
<dbReference type="PANTHER" id="PTHR45986:SF1">
    <property type="entry name" value="ZINC FINGER MATRIN-TYPE PROTEIN 2"/>
    <property type="match status" value="1"/>
</dbReference>
<dbReference type="GO" id="GO:0046540">
    <property type="term" value="C:U4/U6 x U5 tri-snRNP complex"/>
    <property type="evidence" value="ECO:0007669"/>
    <property type="project" value="TreeGrafter"/>
</dbReference>
<evidence type="ECO:0000259" key="5">
    <source>
        <dbReference type="SMART" id="SM00451"/>
    </source>
</evidence>
<reference evidence="6" key="1">
    <citation type="submission" date="2020-09" db="EMBL/GenBank/DDBJ databases">
        <title>Genome-Enabled Discovery of Anthraquinone Biosynthesis in Senna tora.</title>
        <authorList>
            <person name="Kang S.-H."/>
            <person name="Pandey R.P."/>
            <person name="Lee C.-M."/>
            <person name="Sim J.-S."/>
            <person name="Jeong J.-T."/>
            <person name="Choi B.-S."/>
            <person name="Jung M."/>
            <person name="Ginzburg D."/>
            <person name="Zhao K."/>
            <person name="Won S.Y."/>
            <person name="Oh T.-J."/>
            <person name="Yu Y."/>
            <person name="Kim N.-H."/>
            <person name="Lee O.R."/>
            <person name="Lee T.-H."/>
            <person name="Bashyal P."/>
            <person name="Kim T.-S."/>
            <person name="Lee W.-H."/>
            <person name="Kawkins C."/>
            <person name="Kim C.-K."/>
            <person name="Kim J.S."/>
            <person name="Ahn B.O."/>
            <person name="Rhee S.Y."/>
            <person name="Sohng J.K."/>
        </authorList>
    </citation>
    <scope>NUCLEOTIDE SEQUENCE</scope>
    <source>
        <tissue evidence="6">Leaf</tissue>
    </source>
</reference>
<evidence type="ECO:0000256" key="1">
    <source>
        <dbReference type="ARBA" id="ARBA00022723"/>
    </source>
</evidence>
<proteinExistence type="predicted"/>
<evidence type="ECO:0000313" key="7">
    <source>
        <dbReference type="Proteomes" id="UP000634136"/>
    </source>
</evidence>
<dbReference type="PANTHER" id="PTHR45986">
    <property type="entry name" value="ZINC FINGER MATRIN-TYPE PROTEIN 2"/>
    <property type="match status" value="1"/>
</dbReference>
<gene>
    <name evidence="6" type="ORF">G2W53_015624</name>
</gene>
<dbReference type="SMART" id="SM00451">
    <property type="entry name" value="ZnF_U1"/>
    <property type="match status" value="1"/>
</dbReference>
<sequence>MYSECRRSGLDGPVPVQTREGHPKINWCFWNGLIEAELPHHAVRMVPFKDVKADKWQLCTPNIWVLIVVLRYFQGVGVQRIHPHEVHGRVGGLEPTMGSDPMPTCVPRSGNLRFPSVFCLSHCTAHDTSEPVLQNPNSTQGLAFAHQVVLAVGLCPNKTHKLLPNLGLYAHRPRITDMMVIEHFNSLREAYIGFFILPKEFSIEKLQSVTNLLSGLSQAHSLTLESQSIEWKDQIKLDSGSITYNDKPYTKSLKQRIGYVTQDDVVFPHLTVKETLTYVALLCLSMNLSRTQKKERAVNVLSEAGYYCSVCECVVKDSANYLDHINGKKHQRALGMSMRVERASIGQKEKEVEEAPETDPDVAAMMGFGGFRSSKK</sequence>